<dbReference type="EMBL" id="BAAAQY010000003">
    <property type="protein sequence ID" value="GAA2228289.1"/>
    <property type="molecule type" value="Genomic_DNA"/>
</dbReference>
<gene>
    <name evidence="2" type="ORF">GCM10009851_10810</name>
</gene>
<protein>
    <recommendedName>
        <fullName evidence="4">DUF4352 domain-containing protein</fullName>
    </recommendedName>
</protein>
<feature type="transmembrane region" description="Helical" evidence="1">
    <location>
        <begin position="20"/>
        <end position="38"/>
    </location>
</feature>
<reference evidence="2 3" key="1">
    <citation type="journal article" date="2019" name="Int. J. Syst. Evol. Microbiol.">
        <title>The Global Catalogue of Microorganisms (GCM) 10K type strain sequencing project: providing services to taxonomists for standard genome sequencing and annotation.</title>
        <authorList>
            <consortium name="The Broad Institute Genomics Platform"/>
            <consortium name="The Broad Institute Genome Sequencing Center for Infectious Disease"/>
            <person name="Wu L."/>
            <person name="Ma J."/>
        </authorList>
    </citation>
    <scope>NUCLEOTIDE SEQUENCE [LARGE SCALE GENOMIC DNA]</scope>
    <source>
        <strain evidence="2 3">JCM 16117</strain>
    </source>
</reference>
<proteinExistence type="predicted"/>
<dbReference type="RefSeq" id="WP_259478592.1">
    <property type="nucleotide sequence ID" value="NZ_BAAAQY010000003.1"/>
</dbReference>
<organism evidence="2 3">
    <name type="scientific">Herbiconiux moechotypicola</name>
    <dbReference type="NCBI Taxonomy" id="637393"/>
    <lineage>
        <taxon>Bacteria</taxon>
        <taxon>Bacillati</taxon>
        <taxon>Actinomycetota</taxon>
        <taxon>Actinomycetes</taxon>
        <taxon>Micrococcales</taxon>
        <taxon>Microbacteriaceae</taxon>
        <taxon>Herbiconiux</taxon>
    </lineage>
</organism>
<keyword evidence="1" id="KW-0472">Membrane</keyword>
<evidence type="ECO:0000313" key="2">
    <source>
        <dbReference type="EMBL" id="GAA2228289.1"/>
    </source>
</evidence>
<keyword evidence="1" id="KW-1133">Transmembrane helix</keyword>
<comment type="caution">
    <text evidence="2">The sequence shown here is derived from an EMBL/GenBank/DDBJ whole genome shotgun (WGS) entry which is preliminary data.</text>
</comment>
<name>A0ABN3DDU6_9MICO</name>
<accession>A0ABN3DDU6</accession>
<sequence>MSGAVTETAAPSARVPWWRHLAHGVVLVVVLVVAGVVAHTAPTDAGWQAAIPVSGQLGERVVGRNIAATVDEVRVAERVVASNGWAGETTGVWVVVDATVESVVDDFGALLGTAQLRVGDVVYSASDRPDLGTLAGDSLATGIPTSGPLMFEVPRAVLQSEEAAHATVQLAINSDPRADSMIEVPIDLTALELQSSIETAEPGWANP</sequence>
<keyword evidence="1" id="KW-0812">Transmembrane</keyword>
<evidence type="ECO:0008006" key="4">
    <source>
        <dbReference type="Google" id="ProtNLM"/>
    </source>
</evidence>
<dbReference type="Proteomes" id="UP001500929">
    <property type="component" value="Unassembled WGS sequence"/>
</dbReference>
<evidence type="ECO:0000313" key="3">
    <source>
        <dbReference type="Proteomes" id="UP001500929"/>
    </source>
</evidence>
<evidence type="ECO:0000256" key="1">
    <source>
        <dbReference type="SAM" id="Phobius"/>
    </source>
</evidence>
<keyword evidence="3" id="KW-1185">Reference proteome</keyword>